<dbReference type="EMBL" id="CADCTM010000607">
    <property type="protein sequence ID" value="CAA9281364.1"/>
    <property type="molecule type" value="Genomic_DNA"/>
</dbReference>
<dbReference type="AlphaFoldDB" id="A0A6J4JL85"/>
<reference evidence="1" key="1">
    <citation type="submission" date="2020-02" db="EMBL/GenBank/DDBJ databases">
        <authorList>
            <person name="Meier V. D."/>
        </authorList>
    </citation>
    <scope>NUCLEOTIDE SEQUENCE</scope>
    <source>
        <strain evidence="1">AVDCRST_MAG92</strain>
    </source>
</reference>
<sequence length="198" mass="22097">MSSKYYENCEDALSGTQGELLEVLLQLGDDYYPWNPAEPEAEVYFADLEREFSLSDCQDEAQIESCSQGLFDKLHQCWASLSESNDTLNQSLAQRFASFVPQRWLEAIANQARTVVSINLSLADQLVLCVKPLLPSWTDEDLLVLARPLAYAMRGTAAPSRSAEWTELSQMEQVRLSLAVAHSALAQLKDTSDNLDSL</sequence>
<gene>
    <name evidence="1" type="ORF">AVDCRST_MAG92-3563</name>
</gene>
<name>A0A6J4JL85_9CYAN</name>
<proteinExistence type="predicted"/>
<organism evidence="1">
    <name type="scientific">uncultured Coleofasciculus sp</name>
    <dbReference type="NCBI Taxonomy" id="1267456"/>
    <lineage>
        <taxon>Bacteria</taxon>
        <taxon>Bacillati</taxon>
        <taxon>Cyanobacteriota</taxon>
        <taxon>Cyanophyceae</taxon>
        <taxon>Coleofasciculales</taxon>
        <taxon>Coleofasciculaceae</taxon>
        <taxon>Coleofasciculus</taxon>
        <taxon>environmental samples</taxon>
    </lineage>
</organism>
<accession>A0A6J4JL85</accession>
<protein>
    <submittedName>
        <fullName evidence="1">Uncharacterized protein</fullName>
    </submittedName>
</protein>
<evidence type="ECO:0000313" key="1">
    <source>
        <dbReference type="EMBL" id="CAA9281364.1"/>
    </source>
</evidence>